<organism evidence="1 2">
    <name type="scientific">Purpureocillium lilacinum</name>
    <name type="common">Paecilomyces lilacinus</name>
    <dbReference type="NCBI Taxonomy" id="33203"/>
    <lineage>
        <taxon>Eukaryota</taxon>
        <taxon>Fungi</taxon>
        <taxon>Dikarya</taxon>
        <taxon>Ascomycota</taxon>
        <taxon>Pezizomycotina</taxon>
        <taxon>Sordariomycetes</taxon>
        <taxon>Hypocreomycetidae</taxon>
        <taxon>Hypocreales</taxon>
        <taxon>Ophiocordycipitaceae</taxon>
        <taxon>Purpureocillium</taxon>
    </lineage>
</organism>
<dbReference type="Proteomes" id="UP001638806">
    <property type="component" value="Unassembled WGS sequence"/>
</dbReference>
<name>A0ACC4E0G9_PURLI</name>
<keyword evidence="2" id="KW-1185">Reference proteome</keyword>
<gene>
    <name evidence="1" type="ORF">ACCO45_003524</name>
</gene>
<evidence type="ECO:0000313" key="2">
    <source>
        <dbReference type="Proteomes" id="UP001638806"/>
    </source>
</evidence>
<sequence length="214" mass="22878">MRQCPARRPFVSIGLVIQTKKDGRASKPLSDVDKAEHNLRACRAGWPGLPARGRARTSAAGTRARWSHPKSRLESVKISFAARESYCTPLTQHPIAQLRVPGACCAVALLGHDSHVLGEARCLAAGSPAPPSAENPWAWSLATRGDAGVLEPRLCVRRSKGSRPTGQRLLVYGRPDDGPSGQGPALGQPVERNDSSHAGRLCFFANPKASRVPT</sequence>
<comment type="caution">
    <text evidence="1">The sequence shown here is derived from an EMBL/GenBank/DDBJ whole genome shotgun (WGS) entry which is preliminary data.</text>
</comment>
<evidence type="ECO:0000313" key="1">
    <source>
        <dbReference type="EMBL" id="KAL3962001.1"/>
    </source>
</evidence>
<protein>
    <submittedName>
        <fullName evidence="1">Uncharacterized protein</fullName>
    </submittedName>
</protein>
<dbReference type="EMBL" id="JBGNUJ010000003">
    <property type="protein sequence ID" value="KAL3962001.1"/>
    <property type="molecule type" value="Genomic_DNA"/>
</dbReference>
<reference evidence="1" key="1">
    <citation type="submission" date="2024-12" db="EMBL/GenBank/DDBJ databases">
        <title>Comparative genomics and development of molecular markers within Purpureocillium lilacinum and among Purpureocillium species.</title>
        <authorList>
            <person name="Yeh Z.-Y."/>
            <person name="Ni N.-T."/>
            <person name="Lo P.-H."/>
            <person name="Mushyakhwo K."/>
            <person name="Lin C.-F."/>
            <person name="Nai Y.-S."/>
        </authorList>
    </citation>
    <scope>NUCLEOTIDE SEQUENCE</scope>
    <source>
        <strain evidence="1">NCHU-NPUST-175</strain>
    </source>
</reference>
<accession>A0ACC4E0G9</accession>
<proteinExistence type="predicted"/>